<accession>A0ACC0VMW3</accession>
<sequence length="232" mass="25112">MSVNSLPSLSSLAEPNASAALVLNSSSFVDSNVGALKHRGIPVPDNSLLSVSHPSSIRPPDRSTPSPDSLDPDRRFSSGGNAKEAGGLRKKKIALLTDVLPNGMQYSQQVPEERSPFLGEKTPLALEDLVSNATGNYDRWRGDTQKGISKETLAGEIVDLLKKEGITHLDNKVPNCLTCRGEGEVTRIARELRKSVGLEESNGLWVVGQGSQRWNEHSPRLDLFSFESTAKL</sequence>
<evidence type="ECO:0000313" key="2">
    <source>
        <dbReference type="Proteomes" id="UP001163321"/>
    </source>
</evidence>
<reference evidence="1 2" key="1">
    <citation type="journal article" date="2022" name="bioRxiv">
        <title>The genome of the oomycete Peronosclerospora sorghi, a cosmopolitan pathogen of maize and sorghum, is inflated with dispersed pseudogenes.</title>
        <authorList>
            <person name="Fletcher K."/>
            <person name="Martin F."/>
            <person name="Isakeit T."/>
            <person name="Cavanaugh K."/>
            <person name="Magill C."/>
            <person name="Michelmore R."/>
        </authorList>
    </citation>
    <scope>NUCLEOTIDE SEQUENCE [LARGE SCALE GENOMIC DNA]</scope>
    <source>
        <strain evidence="1">P6</strain>
    </source>
</reference>
<dbReference type="EMBL" id="CM047587">
    <property type="protein sequence ID" value="KAI9907542.1"/>
    <property type="molecule type" value="Genomic_DNA"/>
</dbReference>
<proteinExistence type="predicted"/>
<keyword evidence="2" id="KW-1185">Reference proteome</keyword>
<comment type="caution">
    <text evidence="1">The sequence shown here is derived from an EMBL/GenBank/DDBJ whole genome shotgun (WGS) entry which is preliminary data.</text>
</comment>
<protein>
    <submittedName>
        <fullName evidence="1">Uncharacterized protein</fullName>
    </submittedName>
</protein>
<gene>
    <name evidence="1" type="ORF">PsorP6_016534</name>
</gene>
<name>A0ACC0VMW3_9STRA</name>
<dbReference type="Proteomes" id="UP001163321">
    <property type="component" value="Chromosome 8"/>
</dbReference>
<organism evidence="1 2">
    <name type="scientific">Peronosclerospora sorghi</name>
    <dbReference type="NCBI Taxonomy" id="230839"/>
    <lineage>
        <taxon>Eukaryota</taxon>
        <taxon>Sar</taxon>
        <taxon>Stramenopiles</taxon>
        <taxon>Oomycota</taxon>
        <taxon>Peronosporomycetes</taxon>
        <taxon>Peronosporales</taxon>
        <taxon>Peronosporaceae</taxon>
        <taxon>Peronosclerospora</taxon>
    </lineage>
</organism>
<evidence type="ECO:0000313" key="1">
    <source>
        <dbReference type="EMBL" id="KAI9907542.1"/>
    </source>
</evidence>